<dbReference type="EMBL" id="QLMJ01000009">
    <property type="protein sequence ID" value="RAK35688.1"/>
    <property type="molecule type" value="Genomic_DNA"/>
</dbReference>
<dbReference type="Proteomes" id="UP000249341">
    <property type="component" value="Unassembled WGS sequence"/>
</dbReference>
<keyword evidence="3" id="KW-1185">Reference proteome</keyword>
<protein>
    <submittedName>
        <fullName evidence="2">Uncharacterized protein</fullName>
    </submittedName>
</protein>
<dbReference type="AlphaFoldDB" id="A0A327ZBB3"/>
<evidence type="ECO:0000313" key="3">
    <source>
        <dbReference type="Proteomes" id="UP000249341"/>
    </source>
</evidence>
<sequence length="141" mass="15499">MPERIVHVIEVQESDPPMVTGWLPRTSLELLVLRAGEAQDPRAEFQGTGIQPHGGIPYRIELVFRPFAFLELGDDVAGADGRAWRFDGPWAWTAYDGGAGLPVWPLTLIENGNGNGSRPVNDGSTHDDEMNRWRRAAGLPA</sequence>
<proteinExistence type="predicted"/>
<comment type="caution">
    <text evidence="2">The sequence shown here is derived from an EMBL/GenBank/DDBJ whole genome shotgun (WGS) entry which is preliminary data.</text>
</comment>
<name>A0A327ZBB3_9ACTN</name>
<organism evidence="2 3">
    <name type="scientific">Actinoplanes lutulentus</name>
    <dbReference type="NCBI Taxonomy" id="1287878"/>
    <lineage>
        <taxon>Bacteria</taxon>
        <taxon>Bacillati</taxon>
        <taxon>Actinomycetota</taxon>
        <taxon>Actinomycetes</taxon>
        <taxon>Micromonosporales</taxon>
        <taxon>Micromonosporaceae</taxon>
        <taxon>Actinoplanes</taxon>
    </lineage>
</organism>
<feature type="region of interest" description="Disordered" evidence="1">
    <location>
        <begin position="113"/>
        <end position="141"/>
    </location>
</feature>
<evidence type="ECO:0000256" key="1">
    <source>
        <dbReference type="SAM" id="MobiDB-lite"/>
    </source>
</evidence>
<gene>
    <name evidence="2" type="ORF">B0I29_109162</name>
</gene>
<evidence type="ECO:0000313" key="2">
    <source>
        <dbReference type="EMBL" id="RAK35688.1"/>
    </source>
</evidence>
<reference evidence="2 3" key="1">
    <citation type="submission" date="2018-06" db="EMBL/GenBank/DDBJ databases">
        <title>Genomic Encyclopedia of Type Strains, Phase III (KMG-III): the genomes of soil and plant-associated and newly described type strains.</title>
        <authorList>
            <person name="Whitman W."/>
        </authorList>
    </citation>
    <scope>NUCLEOTIDE SEQUENCE [LARGE SCALE GENOMIC DNA]</scope>
    <source>
        <strain evidence="2 3">CGMCC 4.7090</strain>
    </source>
</reference>
<accession>A0A327ZBB3</accession>